<dbReference type="EMBL" id="GL876969">
    <property type="protein sequence ID" value="KLU85827.1"/>
    <property type="molecule type" value="Genomic_DNA"/>
</dbReference>
<dbReference type="OrthoDB" id="3489571at2759"/>
<gene>
    <name evidence="2" type="ORF">MAPG_04847</name>
</gene>
<protein>
    <submittedName>
        <fullName evidence="2 3">Uncharacterized protein</fullName>
    </submittedName>
</protein>
<reference evidence="2" key="3">
    <citation type="submission" date="2011-03" db="EMBL/GenBank/DDBJ databases">
        <title>Annotation of Magnaporthe poae ATCC 64411.</title>
        <authorList>
            <person name="Ma L.-J."/>
            <person name="Dead R."/>
            <person name="Young S.K."/>
            <person name="Zeng Q."/>
            <person name="Gargeya S."/>
            <person name="Fitzgerald M."/>
            <person name="Haas B."/>
            <person name="Abouelleil A."/>
            <person name="Alvarado L."/>
            <person name="Arachchi H.M."/>
            <person name="Berlin A."/>
            <person name="Brown A."/>
            <person name="Chapman S.B."/>
            <person name="Chen Z."/>
            <person name="Dunbar C."/>
            <person name="Freedman E."/>
            <person name="Gearin G."/>
            <person name="Gellesch M."/>
            <person name="Goldberg J."/>
            <person name="Griggs A."/>
            <person name="Gujja S."/>
            <person name="Heiman D."/>
            <person name="Howarth C."/>
            <person name="Larson L."/>
            <person name="Lui A."/>
            <person name="MacDonald P.J.P."/>
            <person name="Mehta T."/>
            <person name="Montmayeur A."/>
            <person name="Murphy C."/>
            <person name="Neiman D."/>
            <person name="Pearson M."/>
            <person name="Priest M."/>
            <person name="Roberts A."/>
            <person name="Saif S."/>
            <person name="Shea T."/>
            <person name="Shenoy N."/>
            <person name="Sisk P."/>
            <person name="Stolte C."/>
            <person name="Sykes S."/>
            <person name="Yandava C."/>
            <person name="Wortman J."/>
            <person name="Nusbaum C."/>
            <person name="Birren B."/>
        </authorList>
    </citation>
    <scope>NUCLEOTIDE SEQUENCE</scope>
    <source>
        <strain evidence="2">ATCC 64411</strain>
    </source>
</reference>
<dbReference type="VEuPathDB" id="FungiDB:MAPG_04847"/>
<proteinExistence type="predicted"/>
<reference evidence="3" key="4">
    <citation type="journal article" date="2015" name="G3 (Bethesda)">
        <title>Genome sequences of three phytopathogenic species of the Magnaporthaceae family of fungi.</title>
        <authorList>
            <person name="Okagaki L.H."/>
            <person name="Nunes C.C."/>
            <person name="Sailsbery J."/>
            <person name="Clay B."/>
            <person name="Brown D."/>
            <person name="John T."/>
            <person name="Oh Y."/>
            <person name="Young N."/>
            <person name="Fitzgerald M."/>
            <person name="Haas B.J."/>
            <person name="Zeng Q."/>
            <person name="Young S."/>
            <person name="Adiconis X."/>
            <person name="Fan L."/>
            <person name="Levin J.Z."/>
            <person name="Mitchell T.K."/>
            <person name="Okubara P.A."/>
            <person name="Farman M.L."/>
            <person name="Kohn L.M."/>
            <person name="Birren B."/>
            <person name="Ma L.-J."/>
            <person name="Dean R.A."/>
        </authorList>
    </citation>
    <scope>NUCLEOTIDE SEQUENCE</scope>
    <source>
        <strain evidence="3">ATCC 64411 / 73-15</strain>
    </source>
</reference>
<feature type="chain" id="PRO_5009385564" evidence="1">
    <location>
        <begin position="19"/>
        <end position="115"/>
    </location>
</feature>
<dbReference type="AlphaFoldDB" id="A0A0C4DXU0"/>
<dbReference type="EnsemblFungi" id="MAPG_04847T0">
    <property type="protein sequence ID" value="MAPG_04847T0"/>
    <property type="gene ID" value="MAPG_04847"/>
</dbReference>
<reference evidence="4" key="2">
    <citation type="submission" date="2010-05" db="EMBL/GenBank/DDBJ databases">
        <title>The genome sequence of Magnaporthe poae strain ATCC 64411.</title>
        <authorList>
            <person name="Ma L.-J."/>
            <person name="Dead R."/>
            <person name="Young S."/>
            <person name="Zeng Q."/>
            <person name="Koehrsen M."/>
            <person name="Alvarado L."/>
            <person name="Berlin A."/>
            <person name="Chapman S.B."/>
            <person name="Chen Z."/>
            <person name="Freedman E."/>
            <person name="Gellesch M."/>
            <person name="Goldberg J."/>
            <person name="Griggs A."/>
            <person name="Gujja S."/>
            <person name="Heilman E.R."/>
            <person name="Heiman D."/>
            <person name="Hepburn T."/>
            <person name="Howarth C."/>
            <person name="Jen D."/>
            <person name="Larson L."/>
            <person name="Mehta T."/>
            <person name="Neiman D."/>
            <person name="Pearson M."/>
            <person name="Roberts A."/>
            <person name="Saif S."/>
            <person name="Shea T."/>
            <person name="Shenoy N."/>
            <person name="Sisk P."/>
            <person name="Stolte C."/>
            <person name="Sykes S."/>
            <person name="Walk T."/>
            <person name="White J."/>
            <person name="Yandava C."/>
            <person name="Haas B."/>
            <person name="Nusbaum C."/>
            <person name="Birren B."/>
        </authorList>
    </citation>
    <scope>NUCLEOTIDE SEQUENCE [LARGE SCALE GENOMIC DNA]</scope>
    <source>
        <strain evidence="4">ATCC 64411 / 73-15</strain>
    </source>
</reference>
<evidence type="ECO:0000313" key="2">
    <source>
        <dbReference type="EMBL" id="KLU85827.1"/>
    </source>
</evidence>
<reference evidence="3" key="5">
    <citation type="submission" date="2015-06" db="UniProtKB">
        <authorList>
            <consortium name="EnsemblFungi"/>
        </authorList>
    </citation>
    <scope>IDENTIFICATION</scope>
    <source>
        <strain evidence="3">ATCC 64411</strain>
    </source>
</reference>
<name>A0A0C4DXU0_MAGP6</name>
<feature type="signal peptide" evidence="1">
    <location>
        <begin position="1"/>
        <end position="18"/>
    </location>
</feature>
<keyword evidence="1" id="KW-0732">Signal</keyword>
<keyword evidence="4" id="KW-1185">Reference proteome</keyword>
<organism evidence="3 4">
    <name type="scientific">Magnaporthiopsis poae (strain ATCC 64411 / 73-15)</name>
    <name type="common">Kentucky bluegrass fungus</name>
    <name type="synonym">Magnaporthe poae</name>
    <dbReference type="NCBI Taxonomy" id="644358"/>
    <lineage>
        <taxon>Eukaryota</taxon>
        <taxon>Fungi</taxon>
        <taxon>Dikarya</taxon>
        <taxon>Ascomycota</taxon>
        <taxon>Pezizomycotina</taxon>
        <taxon>Sordariomycetes</taxon>
        <taxon>Sordariomycetidae</taxon>
        <taxon>Magnaporthales</taxon>
        <taxon>Magnaporthaceae</taxon>
        <taxon>Magnaporthiopsis</taxon>
    </lineage>
</organism>
<reference evidence="2" key="1">
    <citation type="submission" date="2010-05" db="EMBL/GenBank/DDBJ databases">
        <title>The Genome Sequence of Magnaporthe poae strain ATCC 64411.</title>
        <authorList>
            <consortium name="The Broad Institute Genome Sequencing Platform"/>
            <consortium name="Broad Institute Genome Sequencing Center for Infectious Disease"/>
            <person name="Ma L.-J."/>
            <person name="Dead R."/>
            <person name="Young S."/>
            <person name="Zeng Q."/>
            <person name="Koehrsen M."/>
            <person name="Alvarado L."/>
            <person name="Berlin A."/>
            <person name="Chapman S.B."/>
            <person name="Chen Z."/>
            <person name="Freedman E."/>
            <person name="Gellesch M."/>
            <person name="Goldberg J."/>
            <person name="Griggs A."/>
            <person name="Gujja S."/>
            <person name="Heilman E.R."/>
            <person name="Heiman D."/>
            <person name="Hepburn T."/>
            <person name="Howarth C."/>
            <person name="Jen D."/>
            <person name="Larson L."/>
            <person name="Mehta T."/>
            <person name="Neiman D."/>
            <person name="Pearson M."/>
            <person name="Roberts A."/>
            <person name="Saif S."/>
            <person name="Shea T."/>
            <person name="Shenoy N."/>
            <person name="Sisk P."/>
            <person name="Stolte C."/>
            <person name="Sykes S."/>
            <person name="Walk T."/>
            <person name="White J."/>
            <person name="Yandava C."/>
            <person name="Haas B."/>
            <person name="Nusbaum C."/>
            <person name="Birren B."/>
        </authorList>
    </citation>
    <scope>NUCLEOTIDE SEQUENCE</scope>
    <source>
        <strain evidence="2">ATCC 64411</strain>
    </source>
</reference>
<sequence>MQLSYASVLLALTACATAKMHKNAVCVQGRRQSPIGGTPFSPSYNWAKDYEIDAHATHCACAHYKRRNTGNNWWDSCPDCKFKDIVCVSNAGHIGGDEFTYYCEKKCGAQGAEAD</sequence>
<dbReference type="OMA" id="QAVCVTN"/>
<evidence type="ECO:0000313" key="4">
    <source>
        <dbReference type="Proteomes" id="UP000011715"/>
    </source>
</evidence>
<accession>A0A0C4DXU0</accession>
<dbReference type="Proteomes" id="UP000011715">
    <property type="component" value="Unassembled WGS sequence"/>
</dbReference>
<dbReference type="eggNOG" id="ENOG502SVRF">
    <property type="taxonomic scope" value="Eukaryota"/>
</dbReference>
<evidence type="ECO:0000256" key="1">
    <source>
        <dbReference type="SAM" id="SignalP"/>
    </source>
</evidence>
<evidence type="ECO:0000313" key="3">
    <source>
        <dbReference type="EnsemblFungi" id="MAPG_04847T0"/>
    </source>
</evidence>
<dbReference type="EMBL" id="ADBL01001135">
    <property type="status" value="NOT_ANNOTATED_CDS"/>
    <property type="molecule type" value="Genomic_DNA"/>
</dbReference>